<reference evidence="2" key="1">
    <citation type="journal article" date="2019" name="Microbiol. Resour. Announc.">
        <title>Draft Genomic Sequences of Streptomyces misionensis and Streptomyces albidoflavus, bacteria applied for phytopathogen biocontrol.</title>
        <authorList>
            <person name="Pylro V."/>
            <person name="Dias A."/>
            <person name="Andreote F."/>
            <person name="Varani A."/>
            <person name="Andreote C."/>
            <person name="Bernardo E."/>
            <person name="Martins T."/>
        </authorList>
    </citation>
    <scope>NUCLEOTIDE SEQUENCE [LARGE SCALE GENOMIC DNA]</scope>
    <source>
        <strain evidence="2">66</strain>
    </source>
</reference>
<feature type="region of interest" description="Disordered" evidence="1">
    <location>
        <begin position="225"/>
        <end position="264"/>
    </location>
</feature>
<accession>A0A5C6K4T6</accession>
<comment type="caution">
    <text evidence="2">The sequence shown here is derived from an EMBL/GenBank/DDBJ whole genome shotgun (WGS) entry which is preliminary data.</text>
</comment>
<proteinExistence type="predicted"/>
<protein>
    <submittedName>
        <fullName evidence="2">CHAT domain-containing protein</fullName>
    </submittedName>
</protein>
<keyword evidence="3" id="KW-1185">Reference proteome</keyword>
<dbReference type="EMBL" id="VOGW01000006">
    <property type="protein sequence ID" value="TWV58090.1"/>
    <property type="molecule type" value="Genomic_DNA"/>
</dbReference>
<evidence type="ECO:0000313" key="2">
    <source>
        <dbReference type="EMBL" id="TWV58090.1"/>
    </source>
</evidence>
<organism evidence="2 3">
    <name type="scientific">Streptomyces misionensis</name>
    <dbReference type="NCBI Taxonomy" id="67331"/>
    <lineage>
        <taxon>Bacteria</taxon>
        <taxon>Bacillati</taxon>
        <taxon>Actinomycetota</taxon>
        <taxon>Actinomycetes</taxon>
        <taxon>Kitasatosporales</taxon>
        <taxon>Streptomycetaceae</taxon>
        <taxon>Streptomyces</taxon>
    </lineage>
</organism>
<feature type="compositionally biased region" description="Gly residues" evidence="1">
    <location>
        <begin position="228"/>
        <end position="242"/>
    </location>
</feature>
<feature type="non-terminal residue" evidence="2">
    <location>
        <position position="264"/>
    </location>
</feature>
<gene>
    <name evidence="2" type="ORF">FRZ03_01410</name>
</gene>
<sequence length="264" mass="28055">MGEEEETGGVQALRAWARAAVERAKALQPTSDTVARHTRAHDDSVAELEELSRLLDHDPELRSSVTVWLGGALTLRHAVGGGTPADRERAYGLLREARDPATRTGATASAEDRRWAALFLLTHKLPLQEMAGGLAPEPDATAVFDMIREKGLGGMAAEVAEMRELLTEAVELPLHPEFLRHLRMALELQASPSAEGLFDLYADLIPDDAPGAGFMRQRMADMLAAMTGGAGPKAGPRTGGRGEASPGPRSGPDATPEDGPEASE</sequence>
<dbReference type="Proteomes" id="UP000320481">
    <property type="component" value="Unassembled WGS sequence"/>
</dbReference>
<dbReference type="AlphaFoldDB" id="A0A5C6K4T6"/>
<feature type="compositionally biased region" description="Acidic residues" evidence="1">
    <location>
        <begin position="255"/>
        <end position="264"/>
    </location>
</feature>
<name>A0A5C6K4T6_9ACTN</name>
<evidence type="ECO:0000256" key="1">
    <source>
        <dbReference type="SAM" id="MobiDB-lite"/>
    </source>
</evidence>
<evidence type="ECO:0000313" key="3">
    <source>
        <dbReference type="Proteomes" id="UP000320481"/>
    </source>
</evidence>